<comment type="caution">
    <text evidence="4">The sequence shown here is derived from an EMBL/GenBank/DDBJ whole genome shotgun (WGS) entry which is preliminary data.</text>
</comment>
<dbReference type="InterPro" id="IPR001193">
    <property type="entry name" value="MBTPS2"/>
</dbReference>
<evidence type="ECO:0000256" key="1">
    <source>
        <dbReference type="SAM" id="Coils"/>
    </source>
</evidence>
<keyword evidence="1" id="KW-0175">Coiled coil</keyword>
<dbReference type="AlphaFoldDB" id="A0A5C5WGC9"/>
<dbReference type="PANTHER" id="PTHR13325">
    <property type="entry name" value="PROTEASE M50 MEMBRANE-BOUND TRANSCRIPTION FACTOR SITE 2 PROTEASE"/>
    <property type="match status" value="1"/>
</dbReference>
<keyword evidence="3" id="KW-1133">Transmembrane helix</keyword>
<proteinExistence type="predicted"/>
<dbReference type="EMBL" id="SJPI01000003">
    <property type="protein sequence ID" value="TWT49073.1"/>
    <property type="molecule type" value="Genomic_DNA"/>
</dbReference>
<dbReference type="GO" id="GO:0005737">
    <property type="term" value="C:cytoplasm"/>
    <property type="evidence" value="ECO:0007669"/>
    <property type="project" value="TreeGrafter"/>
</dbReference>
<name>A0A5C5WGC9_9BACT</name>
<evidence type="ECO:0000313" key="4">
    <source>
        <dbReference type="EMBL" id="TWT49073.1"/>
    </source>
</evidence>
<reference evidence="4 5" key="1">
    <citation type="submission" date="2019-02" db="EMBL/GenBank/DDBJ databases">
        <title>Deep-cultivation of Planctomycetes and their phenomic and genomic characterization uncovers novel biology.</title>
        <authorList>
            <person name="Wiegand S."/>
            <person name="Jogler M."/>
            <person name="Boedeker C."/>
            <person name="Pinto D."/>
            <person name="Vollmers J."/>
            <person name="Rivas-Marin E."/>
            <person name="Kohn T."/>
            <person name="Peeters S.H."/>
            <person name="Heuer A."/>
            <person name="Rast P."/>
            <person name="Oberbeckmann S."/>
            <person name="Bunk B."/>
            <person name="Jeske O."/>
            <person name="Meyerdierks A."/>
            <person name="Storesund J.E."/>
            <person name="Kallscheuer N."/>
            <person name="Luecker S."/>
            <person name="Lage O.M."/>
            <person name="Pohl T."/>
            <person name="Merkel B.J."/>
            <person name="Hornburger P."/>
            <person name="Mueller R.-W."/>
            <person name="Bruemmer F."/>
            <person name="Labrenz M."/>
            <person name="Spormann A.M."/>
            <person name="Op Den Camp H."/>
            <person name="Overmann J."/>
            <person name="Amann R."/>
            <person name="Jetten M.S.M."/>
            <person name="Mascher T."/>
            <person name="Medema M.H."/>
            <person name="Devos D.P."/>
            <person name="Kaster A.-K."/>
            <person name="Ovreas L."/>
            <person name="Rohde M."/>
            <person name="Galperin M.Y."/>
            <person name="Jogler C."/>
        </authorList>
    </citation>
    <scope>NUCLEOTIDE SEQUENCE [LARGE SCALE GENOMIC DNA]</scope>
    <source>
        <strain evidence="4 5">Pla22</strain>
    </source>
</reference>
<evidence type="ECO:0000313" key="5">
    <source>
        <dbReference type="Proteomes" id="UP000316598"/>
    </source>
</evidence>
<keyword evidence="3" id="KW-0812">Transmembrane</keyword>
<accession>A0A5C5WGC9</accession>
<feature type="coiled-coil region" evidence="1">
    <location>
        <begin position="493"/>
        <end position="527"/>
    </location>
</feature>
<sequence length="722" mass="80381">MASRNPNTIDLTTEKIRLADDLCFWPVHQRKTLVYRIEIPALHRFFRVGYEEYVFMSFLDGKTTLPQACGLAASKLGQDAPSADEAMTIVNWLLANELAYLASDSPPSRERLRQSGRPKTWLARMSKFNPFWIKIPIFRNDHSLSKFSAFLSPLFALKITLLCSAFIAYALGILWANRSELAASATQLLVPENWWGILFAWIVLKTIHELAHSAACYRLGGSVREAGVVMVLLAPLAYVDVSSCWRMNSKWSRISVAAAGMYVELLITAAATCVWSHTDSLVLKTSMYQVIVTAGISTLIFNANILMRFDGYYILADAIDIPNLYSEATNALKNLLHRCLTGRTDRQHDLGTWRKYFVLCYGIAAAVWRVAVCASLFIAASTMFEGAGIALACVGLTFWTAPLLNSLYQGLVRVIRGGWYSAIRPLVVGFALLAIFIATLVKLPIPTSIAVPSVVQYLPESTVRSRGSGFVEKLHVTDGQFVNQGEQLLVLRNPELRNRLKDLELKSQQVEVRLRQATEKHDAAEVQLLRETLKSFSRQIEPLRDQVASLTITAPHAGRVISRGINHRLGSFIHEGDVVLLVANETDKQVIAVIAQSVVDQTGSWVGKSVIIRGTDQVQRSGKLYRIDPKATDHLPSPALASIEGGPLPVRKASDQDQQSGADSMRLIEPAFRARVRLDPETAKQLPDGSTAQVHLGYRTDPIATRWVQLIRDQWHKVQLRR</sequence>
<feature type="transmembrane region" description="Helical" evidence="3">
    <location>
        <begin position="426"/>
        <end position="445"/>
    </location>
</feature>
<keyword evidence="5" id="KW-1185">Reference proteome</keyword>
<keyword evidence="3" id="KW-0472">Membrane</keyword>
<dbReference type="GO" id="GO:0031293">
    <property type="term" value="P:membrane protein intracellular domain proteolysis"/>
    <property type="evidence" value="ECO:0007669"/>
    <property type="project" value="TreeGrafter"/>
</dbReference>
<dbReference type="Proteomes" id="UP000316598">
    <property type="component" value="Unassembled WGS sequence"/>
</dbReference>
<dbReference type="SUPFAM" id="SSF111369">
    <property type="entry name" value="HlyD-like secretion proteins"/>
    <property type="match status" value="1"/>
</dbReference>
<gene>
    <name evidence="4" type="ORF">Pla22_42650</name>
</gene>
<dbReference type="RefSeq" id="WP_165440769.1">
    <property type="nucleotide sequence ID" value="NZ_SJPI01000003.1"/>
</dbReference>
<dbReference type="Gene3D" id="2.40.50.100">
    <property type="match status" value="1"/>
</dbReference>
<feature type="transmembrane region" description="Helical" evidence="3">
    <location>
        <begin position="256"/>
        <end position="275"/>
    </location>
</feature>
<feature type="transmembrane region" description="Helical" evidence="3">
    <location>
        <begin position="356"/>
        <end position="380"/>
    </location>
</feature>
<protein>
    <submittedName>
        <fullName evidence="4">HlyD family secretion protein</fullName>
    </submittedName>
</protein>
<feature type="transmembrane region" description="Helical" evidence="3">
    <location>
        <begin position="386"/>
        <end position="405"/>
    </location>
</feature>
<evidence type="ECO:0000256" key="3">
    <source>
        <dbReference type="SAM" id="Phobius"/>
    </source>
</evidence>
<organism evidence="4 5">
    <name type="scientific">Rubripirellula amarantea</name>
    <dbReference type="NCBI Taxonomy" id="2527999"/>
    <lineage>
        <taxon>Bacteria</taxon>
        <taxon>Pseudomonadati</taxon>
        <taxon>Planctomycetota</taxon>
        <taxon>Planctomycetia</taxon>
        <taxon>Pirellulales</taxon>
        <taxon>Pirellulaceae</taxon>
        <taxon>Rubripirellula</taxon>
    </lineage>
</organism>
<feature type="transmembrane region" description="Helical" evidence="3">
    <location>
        <begin position="155"/>
        <end position="175"/>
    </location>
</feature>
<dbReference type="GO" id="GO:0004222">
    <property type="term" value="F:metalloendopeptidase activity"/>
    <property type="evidence" value="ECO:0007669"/>
    <property type="project" value="InterPro"/>
</dbReference>
<dbReference type="Gene3D" id="1.10.287.470">
    <property type="entry name" value="Helix hairpin bin"/>
    <property type="match status" value="1"/>
</dbReference>
<dbReference type="PANTHER" id="PTHR13325:SF3">
    <property type="entry name" value="MEMBRANE-BOUND TRANSCRIPTION FACTOR SITE-2 PROTEASE"/>
    <property type="match status" value="1"/>
</dbReference>
<feature type="region of interest" description="Disordered" evidence="2">
    <location>
        <begin position="629"/>
        <end position="662"/>
    </location>
</feature>
<feature type="transmembrane region" description="Helical" evidence="3">
    <location>
        <begin position="287"/>
        <end position="307"/>
    </location>
</feature>
<dbReference type="GO" id="GO:0016020">
    <property type="term" value="C:membrane"/>
    <property type="evidence" value="ECO:0007669"/>
    <property type="project" value="InterPro"/>
</dbReference>
<evidence type="ECO:0000256" key="2">
    <source>
        <dbReference type="SAM" id="MobiDB-lite"/>
    </source>
</evidence>